<evidence type="ECO:0000313" key="2">
    <source>
        <dbReference type="Proteomes" id="UP001281761"/>
    </source>
</evidence>
<comment type="caution">
    <text evidence="1">The sequence shown here is derived from an EMBL/GenBank/DDBJ whole genome shotgun (WGS) entry which is preliminary data.</text>
</comment>
<evidence type="ECO:0000313" key="1">
    <source>
        <dbReference type="EMBL" id="KAK2940076.1"/>
    </source>
</evidence>
<dbReference type="EMBL" id="JARBJD010000754">
    <property type="protein sequence ID" value="KAK2940076.1"/>
    <property type="molecule type" value="Genomic_DNA"/>
</dbReference>
<proteinExistence type="predicted"/>
<keyword evidence="2" id="KW-1185">Reference proteome</keyword>
<sequence length="576" mass="64873">MEQHLGHERTRTGIETDKNQRTFRTVSDFFWTTASACSVFSLDRRHTLLHLRGHTHIAPDEKASILTIHGKHHPHINRLSQPDGQHAACPHRMCCGSSLRWKEAERDTGHLTRNMSALRQLYRSRSSSPLLYPLLHSRKPHSLVAPMPQPNDEIARSLNLGKFSPIPTELRRRPTDCSHRRLSDSAGSLFADAANVVVCLLSTIVDSQDILTVLNTFSFQRPFPQLRKAQCFPPSQAVKKKEHICILVDQAPLPHVFTPLSPNLAFPLPSELFRSIISRDGNFACVVISTGWMKNIRQTFNTTAMTNLTIVWRQFPQQLTGQTHESSFRSRLCRAEYDWRLVNVFGHVATAYYEDLKTRDEPAFRANNNKKVVLCGHSTDDIITYRFLTSSVVDQSWIDTYIFAVITSGAPFGGAPMADGTLTQDCACLHWMIPNKNTFDDDCVVVRLKSDNVCKILMKNMTWTDNPAGKACVKTAVQRTRNNTDQPLVLPKVMTHVMYSIGINATAGVILNATRQRWTSDTHSDYYMDGDGTVPTVSLSSILQDAVPIARILDIIAQATAEEMEYDDSLNPPDFF</sequence>
<accession>A0ABQ9WNM0</accession>
<dbReference type="InterPro" id="IPR003386">
    <property type="entry name" value="LACT/PDAT_acylTrfase"/>
</dbReference>
<dbReference type="PANTHER" id="PTHR11440">
    <property type="entry name" value="LECITHIN-CHOLESTEROL ACYLTRANSFERASE-RELATED"/>
    <property type="match status" value="1"/>
</dbReference>
<dbReference type="Gene3D" id="3.40.50.1820">
    <property type="entry name" value="alpha/beta hydrolase"/>
    <property type="match status" value="1"/>
</dbReference>
<organism evidence="1 2">
    <name type="scientific">Blattamonas nauphoetae</name>
    <dbReference type="NCBI Taxonomy" id="2049346"/>
    <lineage>
        <taxon>Eukaryota</taxon>
        <taxon>Metamonada</taxon>
        <taxon>Preaxostyla</taxon>
        <taxon>Oxymonadida</taxon>
        <taxon>Blattamonas</taxon>
    </lineage>
</organism>
<dbReference type="Pfam" id="PF02450">
    <property type="entry name" value="LCAT"/>
    <property type="match status" value="1"/>
</dbReference>
<dbReference type="Proteomes" id="UP001281761">
    <property type="component" value="Unassembled WGS sequence"/>
</dbReference>
<gene>
    <name evidence="1" type="ORF">BLNAU_25010</name>
</gene>
<name>A0ABQ9WNM0_9EUKA</name>
<dbReference type="InterPro" id="IPR029058">
    <property type="entry name" value="AB_hydrolase_fold"/>
</dbReference>
<protein>
    <submittedName>
        <fullName evidence="1">Uncharacterized protein</fullName>
    </submittedName>
</protein>
<reference evidence="1 2" key="1">
    <citation type="journal article" date="2022" name="bioRxiv">
        <title>Genomics of Preaxostyla Flagellates Illuminates Evolutionary Transitions and the Path Towards Mitochondrial Loss.</title>
        <authorList>
            <person name="Novak L.V.F."/>
            <person name="Treitli S.C."/>
            <person name="Pyrih J."/>
            <person name="Halakuc P."/>
            <person name="Pipaliya S.V."/>
            <person name="Vacek V."/>
            <person name="Brzon O."/>
            <person name="Soukal P."/>
            <person name="Eme L."/>
            <person name="Dacks J.B."/>
            <person name="Karnkowska A."/>
            <person name="Elias M."/>
            <person name="Hampl V."/>
        </authorList>
    </citation>
    <scope>NUCLEOTIDE SEQUENCE [LARGE SCALE GENOMIC DNA]</scope>
    <source>
        <strain evidence="1">NAU3</strain>
        <tissue evidence="1">Gut</tissue>
    </source>
</reference>